<feature type="region of interest" description="Disordered" evidence="1">
    <location>
        <begin position="45"/>
        <end position="70"/>
    </location>
</feature>
<protein>
    <submittedName>
        <fullName evidence="2">Uncharacterized protein</fullName>
    </submittedName>
</protein>
<sequence>MTAANEHNSDELRNQLPKGVDAHAVRTWSPNLLAAAIALFDDADVEPQSPAPEPGFGPYVVGQPFTQPPE</sequence>
<evidence type="ECO:0000313" key="2">
    <source>
        <dbReference type="EMBL" id="ORA96751.1"/>
    </source>
</evidence>
<dbReference type="Proteomes" id="UP000192739">
    <property type="component" value="Unassembled WGS sequence"/>
</dbReference>
<evidence type="ECO:0000313" key="3">
    <source>
        <dbReference type="Proteomes" id="UP000192739"/>
    </source>
</evidence>
<organism evidence="2 3">
    <name type="scientific">Mycobacterium intermedium</name>
    <dbReference type="NCBI Taxonomy" id="28445"/>
    <lineage>
        <taxon>Bacteria</taxon>
        <taxon>Bacillati</taxon>
        <taxon>Actinomycetota</taxon>
        <taxon>Actinomycetes</taxon>
        <taxon>Mycobacteriales</taxon>
        <taxon>Mycobacteriaceae</taxon>
        <taxon>Mycobacterium</taxon>
        <taxon>Mycobacterium simiae complex</taxon>
    </lineage>
</organism>
<dbReference type="RefSeq" id="WP_069417916.1">
    <property type="nucleotide sequence ID" value="NZ_CBCRZH010000032.1"/>
</dbReference>
<name>A0A1E3SJM6_MYCIE</name>
<dbReference type="AlphaFoldDB" id="A0A1E3SJM6"/>
<proteinExistence type="predicted"/>
<keyword evidence="3" id="KW-1185">Reference proteome</keyword>
<evidence type="ECO:0000256" key="1">
    <source>
        <dbReference type="SAM" id="MobiDB-lite"/>
    </source>
</evidence>
<reference evidence="2 3" key="1">
    <citation type="submission" date="2017-02" db="EMBL/GenBank/DDBJ databases">
        <title>The new phylogeny of genus Mycobacterium.</title>
        <authorList>
            <person name="Tortoli E."/>
            <person name="Trovato A."/>
            <person name="Cirillo D.M."/>
        </authorList>
    </citation>
    <scope>NUCLEOTIDE SEQUENCE [LARGE SCALE GENOMIC DNA]</scope>
    <source>
        <strain evidence="2 3">DSM 44049</strain>
    </source>
</reference>
<dbReference type="EMBL" id="MVHT01000088">
    <property type="protein sequence ID" value="ORA96751.1"/>
    <property type="molecule type" value="Genomic_DNA"/>
</dbReference>
<dbReference type="OrthoDB" id="4735659at2"/>
<comment type="caution">
    <text evidence="2">The sequence shown here is derived from an EMBL/GenBank/DDBJ whole genome shotgun (WGS) entry which is preliminary data.</text>
</comment>
<accession>A0A1E3SJM6</accession>
<gene>
    <name evidence="2" type="ORF">BST27_24385</name>
</gene>